<evidence type="ECO:0000313" key="4">
    <source>
        <dbReference type="Proteomes" id="UP000078343"/>
    </source>
</evidence>
<feature type="compositionally biased region" description="Basic residues" evidence="1">
    <location>
        <begin position="519"/>
        <end position="529"/>
    </location>
</feature>
<feature type="domain" description="DUF7896" evidence="2">
    <location>
        <begin position="476"/>
        <end position="555"/>
    </location>
</feature>
<dbReference type="Pfam" id="PF25438">
    <property type="entry name" value="DUF7896"/>
    <property type="match status" value="1"/>
</dbReference>
<dbReference type="AlphaFoldDB" id="A0A178Z720"/>
<feature type="compositionally biased region" description="Polar residues" evidence="1">
    <location>
        <begin position="48"/>
        <end position="61"/>
    </location>
</feature>
<comment type="caution">
    <text evidence="3">The sequence shown here is derived from an EMBL/GenBank/DDBJ whole genome shotgun (WGS) entry which is preliminary data.</text>
</comment>
<name>A0A178Z720_9EURO</name>
<evidence type="ECO:0000313" key="3">
    <source>
        <dbReference type="EMBL" id="OAP55547.1"/>
    </source>
</evidence>
<feature type="compositionally biased region" description="Low complexity" evidence="1">
    <location>
        <begin position="129"/>
        <end position="139"/>
    </location>
</feature>
<keyword evidence="4" id="KW-1185">Reference proteome</keyword>
<sequence>MDSGALQVIELLRSCRAAYQQTIQHLSPDELEQVSRYWNSMNAEMRNSPPTSTSEYGSSVPSKRPLSSVMVGDMEPAPKRNVHKTASLASSAPTSHVLERHISAPVVGQSAPRTQQGRPSVRTSPIPQTATTTTTTTTTKPMPIPRRNNWQRRGSTYASYPNRYLGSSLNFIEEVQDMSPADFLAKSPDDYHHNPPGSLTPPTIVERGEFHINQMAQLTSPYSSAIESPGGVFTPMTATSDSSMTAPSTVLSEPMSRSNTNDVLCEGFGMFRMDSMSMAKDHKASSSMMPDEPRYPQDAEPARRLSFLPTTSSSVVGTGFGCNVFSRLSFEDDELQSSSPSSFEMKKSPSSGSDASSVSVLSQSHMSSSARGLPPPPPQQEVVVPRSSNTVSRPLAPKMERAPGSSSQSVEMPAPRLIAVQGADGTVKHKAEISRTIRQQPPRKTTFCQFCNDQPQGFHGDHELRRHIERHHSQVRRVWICKDASADGKFLSNCKACRSRKSYGANYNAAAHLRRAHFNPCKNRRGGRGKKSEGRGGMGGGNTPPMEFLKHWMYEELELNVNGRVIVQDLNVPDTTFQPAVVNEHVRGASTANTTANSANSNMGNANYELTDDDMMQNPSLPMLDLTQEPLFYDNILAADNFVNVDATMSMAQNAMYNASGFDFPGESSNFGFRQY</sequence>
<organism evidence="3 4">
    <name type="scientific">Fonsecaea erecta</name>
    <dbReference type="NCBI Taxonomy" id="1367422"/>
    <lineage>
        <taxon>Eukaryota</taxon>
        <taxon>Fungi</taxon>
        <taxon>Dikarya</taxon>
        <taxon>Ascomycota</taxon>
        <taxon>Pezizomycotina</taxon>
        <taxon>Eurotiomycetes</taxon>
        <taxon>Chaetothyriomycetidae</taxon>
        <taxon>Chaetothyriales</taxon>
        <taxon>Herpotrichiellaceae</taxon>
        <taxon>Fonsecaea</taxon>
    </lineage>
</organism>
<feature type="region of interest" description="Disordered" evidence="1">
    <location>
        <begin position="239"/>
        <end position="258"/>
    </location>
</feature>
<dbReference type="Proteomes" id="UP000078343">
    <property type="component" value="Unassembled WGS sequence"/>
</dbReference>
<dbReference type="OrthoDB" id="5377599at2759"/>
<feature type="compositionally biased region" description="Low complexity" evidence="1">
    <location>
        <begin position="337"/>
        <end position="369"/>
    </location>
</feature>
<feature type="region of interest" description="Disordered" evidence="1">
    <location>
        <begin position="335"/>
        <end position="411"/>
    </location>
</feature>
<evidence type="ECO:0000259" key="2">
    <source>
        <dbReference type="Pfam" id="PF25438"/>
    </source>
</evidence>
<dbReference type="InterPro" id="IPR057218">
    <property type="entry name" value="DUF7896"/>
</dbReference>
<accession>A0A178Z720</accession>
<feature type="region of interest" description="Disordered" evidence="1">
    <location>
        <begin position="107"/>
        <end position="153"/>
    </location>
</feature>
<proteinExistence type="predicted"/>
<feature type="region of interest" description="Disordered" evidence="1">
    <location>
        <begin position="519"/>
        <end position="542"/>
    </location>
</feature>
<dbReference type="STRING" id="1367422.A0A178Z720"/>
<dbReference type="PANTHER" id="PTHR42031">
    <property type="entry name" value="KEY LIME PATHOGENICITY PROTEIN"/>
    <property type="match status" value="1"/>
</dbReference>
<feature type="region of interest" description="Disordered" evidence="1">
    <location>
        <begin position="43"/>
        <end position="65"/>
    </location>
</feature>
<dbReference type="PANTHER" id="PTHR42031:SF1">
    <property type="entry name" value="KEY LIME PATHOGENICITY PROTEIN"/>
    <property type="match status" value="1"/>
</dbReference>
<dbReference type="GeneID" id="30014688"/>
<feature type="compositionally biased region" description="Polar residues" evidence="1">
    <location>
        <begin position="111"/>
        <end position="128"/>
    </location>
</feature>
<reference evidence="3 4" key="1">
    <citation type="submission" date="2016-04" db="EMBL/GenBank/DDBJ databases">
        <title>Draft genome of Fonsecaea erecta CBS 125763.</title>
        <authorList>
            <person name="Weiss V.A."/>
            <person name="Vicente V.A."/>
            <person name="Raittz R.T."/>
            <person name="Moreno L.F."/>
            <person name="De Souza E.M."/>
            <person name="Pedrosa F.O."/>
            <person name="Steffens M.B."/>
            <person name="Faoro H."/>
            <person name="Tadra-Sfeir M.Z."/>
            <person name="Najafzadeh M.J."/>
            <person name="Felipe M.S."/>
            <person name="Teixeira M."/>
            <person name="Sun J."/>
            <person name="Xi L."/>
            <person name="Gomes R."/>
            <person name="De Azevedo C.M."/>
            <person name="Salgado C.G."/>
            <person name="Da Silva M.B."/>
            <person name="Nascimento M.F."/>
            <person name="Queiroz-Telles F."/>
            <person name="Attili D.S."/>
            <person name="Gorbushina A."/>
        </authorList>
    </citation>
    <scope>NUCLEOTIDE SEQUENCE [LARGE SCALE GENOMIC DNA]</scope>
    <source>
        <strain evidence="3 4">CBS 125763</strain>
    </source>
</reference>
<gene>
    <name evidence="3" type="ORF">AYL99_10520</name>
</gene>
<protein>
    <recommendedName>
        <fullName evidence="2">DUF7896 domain-containing protein</fullName>
    </recommendedName>
</protein>
<dbReference type="EMBL" id="LVYI01000011">
    <property type="protein sequence ID" value="OAP55547.1"/>
    <property type="molecule type" value="Genomic_DNA"/>
</dbReference>
<evidence type="ECO:0000256" key="1">
    <source>
        <dbReference type="SAM" id="MobiDB-lite"/>
    </source>
</evidence>
<dbReference type="RefSeq" id="XP_018688914.1">
    <property type="nucleotide sequence ID" value="XM_018842026.1"/>
</dbReference>